<evidence type="ECO:0000313" key="2">
    <source>
        <dbReference type="EMBL" id="PJZ25008.1"/>
    </source>
</evidence>
<reference evidence="2 3" key="1">
    <citation type="submission" date="2017-07" db="EMBL/GenBank/DDBJ databases">
        <title>Leptospira spp. isolated from tropical soils.</title>
        <authorList>
            <person name="Thibeaux R."/>
            <person name="Iraola G."/>
            <person name="Ferres I."/>
            <person name="Bierque E."/>
            <person name="Girault D."/>
            <person name="Soupe-Gilbert M.-E."/>
            <person name="Picardeau M."/>
            <person name="Goarant C."/>
        </authorList>
    </citation>
    <scope>NUCLEOTIDE SEQUENCE [LARGE SCALE GENOMIC DNA]</scope>
    <source>
        <strain evidence="2 3">MCA1-C-A1</strain>
    </source>
</reference>
<dbReference type="PANTHER" id="PTHR13420:SF7">
    <property type="entry name" value="UPF0235 PROTEIN C15ORF40"/>
    <property type="match status" value="1"/>
</dbReference>
<evidence type="ECO:0000256" key="1">
    <source>
        <dbReference type="ARBA" id="ARBA00010364"/>
    </source>
</evidence>
<dbReference type="EMBL" id="NPDN01000006">
    <property type="protein sequence ID" value="PJZ25008.1"/>
    <property type="molecule type" value="Genomic_DNA"/>
</dbReference>
<dbReference type="AlphaFoldDB" id="A0A2M9XBE3"/>
<dbReference type="SMART" id="SM01152">
    <property type="entry name" value="DUF167"/>
    <property type="match status" value="1"/>
</dbReference>
<dbReference type="InterPro" id="IPR036591">
    <property type="entry name" value="YggU-like_sf"/>
</dbReference>
<dbReference type="NCBIfam" id="TIGR00251">
    <property type="entry name" value="DUF167 family protein"/>
    <property type="match status" value="1"/>
</dbReference>
<name>A0A2M9XBE3_9LEPT</name>
<dbReference type="Proteomes" id="UP000232196">
    <property type="component" value="Unassembled WGS sequence"/>
</dbReference>
<comment type="caution">
    <text evidence="2">The sequence shown here is derived from an EMBL/GenBank/DDBJ whole genome shotgun (WGS) entry which is preliminary data.</text>
</comment>
<dbReference type="Pfam" id="PF02594">
    <property type="entry name" value="DUF167"/>
    <property type="match status" value="1"/>
</dbReference>
<dbReference type="OrthoDB" id="9800587at2"/>
<comment type="similarity">
    <text evidence="1">Belongs to the UPF0235 family.</text>
</comment>
<accession>A0A2M9XBE3</accession>
<dbReference type="Gene3D" id="3.30.1200.10">
    <property type="entry name" value="YggU-like"/>
    <property type="match status" value="1"/>
</dbReference>
<evidence type="ECO:0000313" key="3">
    <source>
        <dbReference type="Proteomes" id="UP000232196"/>
    </source>
</evidence>
<dbReference type="InterPro" id="IPR003746">
    <property type="entry name" value="DUF167"/>
</dbReference>
<dbReference type="PANTHER" id="PTHR13420">
    <property type="entry name" value="UPF0235 PROTEIN C15ORF40"/>
    <property type="match status" value="1"/>
</dbReference>
<sequence length="79" mass="8511">MPGRSAVKIQVRVKANSKKPSVTKGEDGVWIIAVKEPATEGKANEAVVRAVAEELGLAPSKVKILRGEKSKLKLLEVYD</sequence>
<dbReference type="GO" id="GO:0005737">
    <property type="term" value="C:cytoplasm"/>
    <property type="evidence" value="ECO:0007669"/>
    <property type="project" value="TreeGrafter"/>
</dbReference>
<organism evidence="2 3">
    <name type="scientific">Leptospira hartskeerlii</name>
    <dbReference type="NCBI Taxonomy" id="2023177"/>
    <lineage>
        <taxon>Bacteria</taxon>
        <taxon>Pseudomonadati</taxon>
        <taxon>Spirochaetota</taxon>
        <taxon>Spirochaetia</taxon>
        <taxon>Leptospirales</taxon>
        <taxon>Leptospiraceae</taxon>
        <taxon>Leptospira</taxon>
    </lineage>
</organism>
<protein>
    <submittedName>
        <fullName evidence="2">Uncharacterized protein</fullName>
    </submittedName>
</protein>
<proteinExistence type="inferred from homology"/>
<keyword evidence="3" id="KW-1185">Reference proteome</keyword>
<dbReference type="SUPFAM" id="SSF69786">
    <property type="entry name" value="YggU-like"/>
    <property type="match status" value="1"/>
</dbReference>
<gene>
    <name evidence="2" type="ORF">CH357_12370</name>
</gene>